<evidence type="ECO:0000256" key="1">
    <source>
        <dbReference type="SAM" id="SignalP"/>
    </source>
</evidence>
<evidence type="ECO:0000313" key="3">
    <source>
        <dbReference type="Proteomes" id="UP001139485"/>
    </source>
</evidence>
<protein>
    <submittedName>
        <fullName evidence="2">Uncharacterized protein</fullName>
    </submittedName>
</protein>
<sequence length="150" mass="16755">MDALPHSRRARPRSGAALLAVALLAALLALPAASAEAGTQPRMAEYGKTAAKDRAMKRGCKNYSYRYRVRPPTQDAWGLETFLIDPDGEQVASGAFLYGGDPRHGTGSFRFCRSQTRAGRFTIRAKLTYYDGWTKYEGWIAPTHFRIRKR</sequence>
<reference evidence="2" key="1">
    <citation type="submission" date="2022-05" db="EMBL/GenBank/DDBJ databases">
        <authorList>
            <person name="Tuo L."/>
        </authorList>
    </citation>
    <scope>NUCLEOTIDE SEQUENCE</scope>
    <source>
        <strain evidence="2">BSK12Z-4</strain>
    </source>
</reference>
<keyword evidence="3" id="KW-1185">Reference proteome</keyword>
<dbReference type="InterPro" id="IPR006311">
    <property type="entry name" value="TAT_signal"/>
</dbReference>
<feature type="chain" id="PRO_5040806639" evidence="1">
    <location>
        <begin position="38"/>
        <end position="150"/>
    </location>
</feature>
<accession>A0A9X2ID60</accession>
<dbReference type="RefSeq" id="WP_250826238.1">
    <property type="nucleotide sequence ID" value="NZ_JAMOIL010000003.1"/>
</dbReference>
<dbReference type="AlphaFoldDB" id="A0A9X2ID60"/>
<evidence type="ECO:0000313" key="2">
    <source>
        <dbReference type="EMBL" id="MCM0619401.1"/>
    </source>
</evidence>
<proteinExistence type="predicted"/>
<keyword evidence="1" id="KW-0732">Signal</keyword>
<dbReference type="EMBL" id="JAMOIL010000003">
    <property type="protein sequence ID" value="MCM0619401.1"/>
    <property type="molecule type" value="Genomic_DNA"/>
</dbReference>
<gene>
    <name evidence="2" type="ORF">M8330_03700</name>
</gene>
<dbReference type="Proteomes" id="UP001139485">
    <property type="component" value="Unassembled WGS sequence"/>
</dbReference>
<organism evidence="2 3">
    <name type="scientific">Nocardioides bruguierae</name>
    <dbReference type="NCBI Taxonomy" id="2945102"/>
    <lineage>
        <taxon>Bacteria</taxon>
        <taxon>Bacillati</taxon>
        <taxon>Actinomycetota</taxon>
        <taxon>Actinomycetes</taxon>
        <taxon>Propionibacteriales</taxon>
        <taxon>Nocardioidaceae</taxon>
        <taxon>Nocardioides</taxon>
    </lineage>
</organism>
<comment type="caution">
    <text evidence="2">The sequence shown here is derived from an EMBL/GenBank/DDBJ whole genome shotgun (WGS) entry which is preliminary data.</text>
</comment>
<name>A0A9X2ID60_9ACTN</name>
<dbReference type="PROSITE" id="PS51318">
    <property type="entry name" value="TAT"/>
    <property type="match status" value="1"/>
</dbReference>
<feature type="signal peptide" evidence="1">
    <location>
        <begin position="1"/>
        <end position="37"/>
    </location>
</feature>